<accession>A0A4Y9Y099</accession>
<protein>
    <submittedName>
        <fullName evidence="1">Uncharacterized protein</fullName>
    </submittedName>
</protein>
<organism evidence="1 2">
    <name type="scientific">Dentipellis fragilis</name>
    <dbReference type="NCBI Taxonomy" id="205917"/>
    <lineage>
        <taxon>Eukaryota</taxon>
        <taxon>Fungi</taxon>
        <taxon>Dikarya</taxon>
        <taxon>Basidiomycota</taxon>
        <taxon>Agaricomycotina</taxon>
        <taxon>Agaricomycetes</taxon>
        <taxon>Russulales</taxon>
        <taxon>Hericiaceae</taxon>
        <taxon>Dentipellis</taxon>
    </lineage>
</organism>
<name>A0A4Y9Y099_9AGAM</name>
<gene>
    <name evidence="1" type="ORF">EVG20_g9165</name>
</gene>
<keyword evidence="2" id="KW-1185">Reference proteome</keyword>
<dbReference type="Proteomes" id="UP000298327">
    <property type="component" value="Unassembled WGS sequence"/>
</dbReference>
<dbReference type="EMBL" id="SEOQ01000880">
    <property type="protein sequence ID" value="TFY55846.1"/>
    <property type="molecule type" value="Genomic_DNA"/>
</dbReference>
<evidence type="ECO:0000313" key="1">
    <source>
        <dbReference type="EMBL" id="TFY55846.1"/>
    </source>
</evidence>
<comment type="caution">
    <text evidence="1">The sequence shown here is derived from an EMBL/GenBank/DDBJ whole genome shotgun (WGS) entry which is preliminary data.</text>
</comment>
<dbReference type="AlphaFoldDB" id="A0A4Y9Y099"/>
<proteinExistence type="predicted"/>
<evidence type="ECO:0000313" key="2">
    <source>
        <dbReference type="Proteomes" id="UP000298327"/>
    </source>
</evidence>
<sequence>MACRCGDSSRLLLPYLPEIYNIPILHISGMFRAIRLAVNFAGPATDLDRRRAGDLGPLVPSVFIKPTNLLEMSSSAQYQHSGLGAPDLSHEHRLHAREQLINDAACKMRLVRIARFTPYTPIELPLIIGYRPVPSTHAPVACIASETGGIVDDRKFTERSEVVLRLHLRAKGLAYEALAIAEGE</sequence>
<reference evidence="1 2" key="1">
    <citation type="submission" date="2019-02" db="EMBL/GenBank/DDBJ databases">
        <title>Genome sequencing of the rare red list fungi Dentipellis fragilis.</title>
        <authorList>
            <person name="Buettner E."/>
            <person name="Kellner H."/>
        </authorList>
    </citation>
    <scope>NUCLEOTIDE SEQUENCE [LARGE SCALE GENOMIC DNA]</scope>
    <source>
        <strain evidence="1 2">DSM 105465</strain>
    </source>
</reference>